<evidence type="ECO:0000313" key="8">
    <source>
        <dbReference type="EMBL" id="MET4578899.1"/>
    </source>
</evidence>
<protein>
    <submittedName>
        <fullName evidence="8">OOP family OmpA-OmpF porin</fullName>
    </submittedName>
</protein>
<feature type="region of interest" description="Disordered" evidence="5">
    <location>
        <begin position="71"/>
        <end position="96"/>
    </location>
</feature>
<evidence type="ECO:0000256" key="2">
    <source>
        <dbReference type="ARBA" id="ARBA00023136"/>
    </source>
</evidence>
<dbReference type="Pfam" id="PF00691">
    <property type="entry name" value="OmpA"/>
    <property type="match status" value="1"/>
</dbReference>
<dbReference type="RefSeq" id="WP_354446549.1">
    <property type="nucleotide sequence ID" value="NZ_JBEPSH010000008.1"/>
</dbReference>
<evidence type="ECO:0000256" key="4">
    <source>
        <dbReference type="PROSITE-ProRule" id="PRU00473"/>
    </source>
</evidence>
<comment type="caution">
    <text evidence="8">The sequence shown here is derived from an EMBL/GenBank/DDBJ whole genome shotgun (WGS) entry which is preliminary data.</text>
</comment>
<feature type="compositionally biased region" description="Pro residues" evidence="5">
    <location>
        <begin position="73"/>
        <end position="96"/>
    </location>
</feature>
<dbReference type="PANTHER" id="PTHR30329:SF21">
    <property type="entry name" value="LIPOPROTEIN YIAD-RELATED"/>
    <property type="match status" value="1"/>
</dbReference>
<evidence type="ECO:0000256" key="6">
    <source>
        <dbReference type="SAM" id="SignalP"/>
    </source>
</evidence>
<evidence type="ECO:0000256" key="3">
    <source>
        <dbReference type="ARBA" id="ARBA00023237"/>
    </source>
</evidence>
<dbReference type="InterPro" id="IPR006665">
    <property type="entry name" value="OmpA-like"/>
</dbReference>
<feature type="domain" description="OmpA-like" evidence="7">
    <location>
        <begin position="103"/>
        <end position="220"/>
    </location>
</feature>
<dbReference type="PROSITE" id="PS51123">
    <property type="entry name" value="OMPA_2"/>
    <property type="match status" value="1"/>
</dbReference>
<dbReference type="Proteomes" id="UP001549320">
    <property type="component" value="Unassembled WGS sequence"/>
</dbReference>
<dbReference type="InterPro" id="IPR050330">
    <property type="entry name" value="Bact_OuterMem_StrucFunc"/>
</dbReference>
<sequence>MKKLNKVAIMFAVATVAGSAFAAGSTINSANWRNAHGNLIWKNGTNELCWRDANWTPATAAPGCDGALQPAAAPAPAPAAAPAPAPAAAPAAAPAPAPAPAPVAASKVTYAADAFFDFDKSVLKPEGRAKLDDLIGKVKGINLEVIIAVGHTDSVGSNAYNQRLSVRRAEAVKAYLVSKGIERNRIYTEGKGETQPVADNRTAEGRAKNRRVEIEVVGTRAN</sequence>
<dbReference type="Gene3D" id="3.30.1330.60">
    <property type="entry name" value="OmpA-like domain"/>
    <property type="match status" value="1"/>
</dbReference>
<evidence type="ECO:0000256" key="1">
    <source>
        <dbReference type="ARBA" id="ARBA00004442"/>
    </source>
</evidence>
<evidence type="ECO:0000256" key="5">
    <source>
        <dbReference type="SAM" id="MobiDB-lite"/>
    </source>
</evidence>
<reference evidence="8 9" key="1">
    <citation type="submission" date="2024-06" db="EMBL/GenBank/DDBJ databases">
        <title>Sorghum-associated microbial communities from plants grown in Nebraska, USA.</title>
        <authorList>
            <person name="Schachtman D."/>
        </authorList>
    </citation>
    <scope>NUCLEOTIDE SEQUENCE [LARGE SCALE GENOMIC DNA]</scope>
    <source>
        <strain evidence="8 9">2709</strain>
    </source>
</reference>
<name>A0ABV2QCY3_9BURK</name>
<keyword evidence="9" id="KW-1185">Reference proteome</keyword>
<comment type="subcellular location">
    <subcellularLocation>
        <location evidence="1">Cell outer membrane</location>
    </subcellularLocation>
</comment>
<dbReference type="InterPro" id="IPR036737">
    <property type="entry name" value="OmpA-like_sf"/>
</dbReference>
<accession>A0ABV2QCY3</accession>
<dbReference type="NCBIfam" id="NF045787">
    <property type="entry name" value="OmpABordt"/>
    <property type="match status" value="1"/>
</dbReference>
<feature type="chain" id="PRO_5045414569" evidence="6">
    <location>
        <begin position="23"/>
        <end position="222"/>
    </location>
</feature>
<feature type="signal peptide" evidence="6">
    <location>
        <begin position="1"/>
        <end position="22"/>
    </location>
</feature>
<keyword evidence="2 4" id="KW-0472">Membrane</keyword>
<gene>
    <name evidence="8" type="ORF">ABIE13_004022</name>
</gene>
<organism evidence="8 9">
    <name type="scientific">Ottowia thiooxydans</name>
    <dbReference type="NCBI Taxonomy" id="219182"/>
    <lineage>
        <taxon>Bacteria</taxon>
        <taxon>Pseudomonadati</taxon>
        <taxon>Pseudomonadota</taxon>
        <taxon>Betaproteobacteria</taxon>
        <taxon>Burkholderiales</taxon>
        <taxon>Comamonadaceae</taxon>
        <taxon>Ottowia</taxon>
    </lineage>
</organism>
<keyword evidence="3" id="KW-0998">Cell outer membrane</keyword>
<keyword evidence="6" id="KW-0732">Signal</keyword>
<dbReference type="PRINTS" id="PR01021">
    <property type="entry name" value="OMPADOMAIN"/>
</dbReference>
<dbReference type="EMBL" id="JBEPSH010000008">
    <property type="protein sequence ID" value="MET4578899.1"/>
    <property type="molecule type" value="Genomic_DNA"/>
</dbReference>
<dbReference type="PANTHER" id="PTHR30329">
    <property type="entry name" value="STATOR ELEMENT OF FLAGELLAR MOTOR COMPLEX"/>
    <property type="match status" value="1"/>
</dbReference>
<dbReference type="InterPro" id="IPR006664">
    <property type="entry name" value="OMP_bac"/>
</dbReference>
<dbReference type="SUPFAM" id="SSF103088">
    <property type="entry name" value="OmpA-like"/>
    <property type="match status" value="1"/>
</dbReference>
<evidence type="ECO:0000259" key="7">
    <source>
        <dbReference type="PROSITE" id="PS51123"/>
    </source>
</evidence>
<proteinExistence type="predicted"/>
<dbReference type="CDD" id="cd07185">
    <property type="entry name" value="OmpA_C-like"/>
    <property type="match status" value="1"/>
</dbReference>
<evidence type="ECO:0000313" key="9">
    <source>
        <dbReference type="Proteomes" id="UP001549320"/>
    </source>
</evidence>